<organism evidence="2 3">
    <name type="scientific">Paenibacillus sacheonensis</name>
    <dbReference type="NCBI Taxonomy" id="742054"/>
    <lineage>
        <taxon>Bacteria</taxon>
        <taxon>Bacillati</taxon>
        <taxon>Bacillota</taxon>
        <taxon>Bacilli</taxon>
        <taxon>Bacillales</taxon>
        <taxon>Paenibacillaceae</taxon>
        <taxon>Paenibacillus</taxon>
    </lineage>
</organism>
<keyword evidence="1" id="KW-0472">Membrane</keyword>
<reference evidence="2 3" key="1">
    <citation type="submission" date="2020-01" db="EMBL/GenBank/DDBJ databases">
        <title>Paenibacillus soybeanensis sp. nov. isolated from the nodules of soybean (Glycine max(L.) Merr).</title>
        <authorList>
            <person name="Wang H."/>
        </authorList>
    </citation>
    <scope>NUCLEOTIDE SEQUENCE [LARGE SCALE GENOMIC DNA]</scope>
    <source>
        <strain evidence="2 3">DSM 23054</strain>
    </source>
</reference>
<comment type="caution">
    <text evidence="2">The sequence shown here is derived from an EMBL/GenBank/DDBJ whole genome shotgun (WGS) entry which is preliminary data.</text>
</comment>
<dbReference type="EMBL" id="JAAAMU010000002">
    <property type="protein sequence ID" value="NBC68108.1"/>
    <property type="molecule type" value="Genomic_DNA"/>
</dbReference>
<protein>
    <submittedName>
        <fullName evidence="2">Uncharacterized protein</fullName>
    </submittedName>
</protein>
<evidence type="ECO:0000256" key="1">
    <source>
        <dbReference type="SAM" id="Phobius"/>
    </source>
</evidence>
<sequence>MYSHAAGVLTRAEIHKIRHYVQHKHADLPKERRAEILADAMQRIVLRQLPELPLELKQQVMRALLRDVVAARGMPVSKSHIFEACMKLDAVRPEVLTPLHKWAEKVLEADIDLRLFREAVEEGRRIAVAPGLGVSAWDALIGAVGSREGAGREGRSWRMTSNRAKRHPVKQRRLSIAVYLGMSLVLSGATLIYGWQLLHPKPAANVPLAPTTIQRPMPVPSLMKQKNALPEQLRFVEVDRSRLVRYLRVKSSLLAEEPYLSAIIKAAKEHDIHPLLLFAITGQEQGFVPRTAKNARKIANNPFNVFYSWKAFNTNIDESARIAGNTINRLSFERPAGVDAVQWINREYAEDVNWSTGVNSILKSMAAQIMTDKKQ</sequence>
<keyword evidence="1" id="KW-0812">Transmembrane</keyword>
<feature type="transmembrane region" description="Helical" evidence="1">
    <location>
        <begin position="174"/>
        <end position="195"/>
    </location>
</feature>
<dbReference type="RefSeq" id="WP_161694587.1">
    <property type="nucleotide sequence ID" value="NZ_JAAAMU010000002.1"/>
</dbReference>
<proteinExistence type="predicted"/>
<dbReference type="AlphaFoldDB" id="A0A7X4YKK3"/>
<evidence type="ECO:0000313" key="2">
    <source>
        <dbReference type="EMBL" id="NBC68108.1"/>
    </source>
</evidence>
<keyword evidence="3" id="KW-1185">Reference proteome</keyword>
<name>A0A7X4YKK3_9BACL</name>
<dbReference type="Proteomes" id="UP000558113">
    <property type="component" value="Unassembled WGS sequence"/>
</dbReference>
<accession>A0A7X4YKK3</accession>
<dbReference type="OrthoDB" id="9805070at2"/>
<evidence type="ECO:0000313" key="3">
    <source>
        <dbReference type="Proteomes" id="UP000558113"/>
    </source>
</evidence>
<gene>
    <name evidence="2" type="ORF">GT003_03750</name>
</gene>
<keyword evidence="1" id="KW-1133">Transmembrane helix</keyword>